<keyword evidence="2 8" id="KW-0645">Protease</keyword>
<organism evidence="10 11">
    <name type="scientific">Mucilaginibacter defluvii</name>
    <dbReference type="NCBI Taxonomy" id="1196019"/>
    <lineage>
        <taxon>Bacteria</taxon>
        <taxon>Pseudomonadati</taxon>
        <taxon>Bacteroidota</taxon>
        <taxon>Sphingobacteriia</taxon>
        <taxon>Sphingobacteriales</taxon>
        <taxon>Sphingobacteriaceae</taxon>
        <taxon>Mucilaginibacter</taxon>
    </lineage>
</organism>
<evidence type="ECO:0000313" key="11">
    <source>
        <dbReference type="Proteomes" id="UP001501436"/>
    </source>
</evidence>
<evidence type="ECO:0000256" key="2">
    <source>
        <dbReference type="ARBA" id="ARBA00022670"/>
    </source>
</evidence>
<comment type="similarity">
    <text evidence="1 8">Belongs to the SOS response-associated peptidase family.</text>
</comment>
<evidence type="ECO:0000256" key="7">
    <source>
        <dbReference type="ARBA" id="ARBA00023239"/>
    </source>
</evidence>
<evidence type="ECO:0000256" key="1">
    <source>
        <dbReference type="ARBA" id="ARBA00008136"/>
    </source>
</evidence>
<evidence type="ECO:0000313" key="10">
    <source>
        <dbReference type="EMBL" id="GAA4906066.1"/>
    </source>
</evidence>
<keyword evidence="11" id="KW-1185">Reference proteome</keyword>
<keyword evidence="6" id="KW-0238">DNA-binding</keyword>
<evidence type="ECO:0000256" key="4">
    <source>
        <dbReference type="ARBA" id="ARBA00022801"/>
    </source>
</evidence>
<comment type="caution">
    <text evidence="10">The sequence shown here is derived from an EMBL/GenBank/DDBJ whole genome shotgun (WGS) entry which is preliminary data.</text>
</comment>
<evidence type="ECO:0000256" key="5">
    <source>
        <dbReference type="ARBA" id="ARBA00023124"/>
    </source>
</evidence>
<accession>A0ABP9FK08</accession>
<reference evidence="11" key="1">
    <citation type="journal article" date="2019" name="Int. J. Syst. Evol. Microbiol.">
        <title>The Global Catalogue of Microorganisms (GCM) 10K type strain sequencing project: providing services to taxonomists for standard genome sequencing and annotation.</title>
        <authorList>
            <consortium name="The Broad Institute Genomics Platform"/>
            <consortium name="The Broad Institute Genome Sequencing Center for Infectious Disease"/>
            <person name="Wu L."/>
            <person name="Ma J."/>
        </authorList>
    </citation>
    <scope>NUCLEOTIDE SEQUENCE [LARGE SCALE GENOMIC DNA]</scope>
    <source>
        <strain evidence="11">JCM 18283</strain>
    </source>
</reference>
<sequence length="230" mass="26135">MEKVMCGRTLVSESKELAKKAGVEEGGTAQEKDNNRPPGSEMPVILDARPGKLHYVRWGLIPNNATEKPKYSTTYAKVETMQSLPTYRNLVGKRHCVFVIEGFYEWYRSGENKKPFFFQRKDKGLIYCAGLWDTWKDPATGIVIPSCTMLMQPANDFMLAIHDRMPCILTQAEASTWLDKSLNVIDRLKVLKAVPNDLLEGWPVDQKMNNFRVKDDNNNSPCGPDLTLFD</sequence>
<dbReference type="Gene3D" id="3.90.1680.10">
    <property type="entry name" value="SOS response associated peptidase-like"/>
    <property type="match status" value="1"/>
</dbReference>
<evidence type="ECO:0000256" key="9">
    <source>
        <dbReference type="SAM" id="MobiDB-lite"/>
    </source>
</evidence>
<dbReference type="Proteomes" id="UP001501436">
    <property type="component" value="Unassembled WGS sequence"/>
</dbReference>
<evidence type="ECO:0000256" key="3">
    <source>
        <dbReference type="ARBA" id="ARBA00022763"/>
    </source>
</evidence>
<feature type="region of interest" description="Disordered" evidence="9">
    <location>
        <begin position="17"/>
        <end position="41"/>
    </location>
</feature>
<name>A0ABP9FK08_9SPHI</name>
<keyword evidence="5" id="KW-0190">Covalent protein-DNA linkage</keyword>
<protein>
    <recommendedName>
        <fullName evidence="8">Abasic site processing protein</fullName>
        <ecNumber evidence="8">3.4.-.-</ecNumber>
    </recommendedName>
</protein>
<dbReference type="InterPro" id="IPR003738">
    <property type="entry name" value="SRAP"/>
</dbReference>
<dbReference type="Pfam" id="PF02586">
    <property type="entry name" value="SRAP"/>
    <property type="match status" value="1"/>
</dbReference>
<dbReference type="EC" id="3.4.-.-" evidence="8"/>
<gene>
    <name evidence="10" type="ORF">GCM10023313_05950</name>
</gene>
<dbReference type="PANTHER" id="PTHR13604">
    <property type="entry name" value="DC12-RELATED"/>
    <property type="match status" value="1"/>
</dbReference>
<keyword evidence="7" id="KW-0456">Lyase</keyword>
<keyword evidence="3" id="KW-0227">DNA damage</keyword>
<evidence type="ECO:0000256" key="6">
    <source>
        <dbReference type="ARBA" id="ARBA00023125"/>
    </source>
</evidence>
<dbReference type="SUPFAM" id="SSF143081">
    <property type="entry name" value="BB1717-like"/>
    <property type="match status" value="1"/>
</dbReference>
<dbReference type="PANTHER" id="PTHR13604:SF0">
    <property type="entry name" value="ABASIC SITE PROCESSING PROTEIN HMCES"/>
    <property type="match status" value="1"/>
</dbReference>
<keyword evidence="4 8" id="KW-0378">Hydrolase</keyword>
<dbReference type="InterPro" id="IPR036590">
    <property type="entry name" value="SRAP-like"/>
</dbReference>
<dbReference type="EMBL" id="BAABJI010000001">
    <property type="protein sequence ID" value="GAA4906066.1"/>
    <property type="molecule type" value="Genomic_DNA"/>
</dbReference>
<proteinExistence type="inferred from homology"/>
<evidence type="ECO:0000256" key="8">
    <source>
        <dbReference type="RuleBase" id="RU364100"/>
    </source>
</evidence>